<dbReference type="Gene3D" id="2.150.10.10">
    <property type="entry name" value="Serralysin-like metalloprotease, C-terminal"/>
    <property type="match status" value="3"/>
</dbReference>
<dbReference type="SMART" id="SM00722">
    <property type="entry name" value="CASH"/>
    <property type="match status" value="2"/>
</dbReference>
<dbReference type="InterPro" id="IPR006644">
    <property type="entry name" value="Cadg"/>
</dbReference>
<evidence type="ECO:0000313" key="8">
    <source>
        <dbReference type="EMBL" id="VVQ35565.1"/>
    </source>
</evidence>
<feature type="domain" description="Carbohydrate-binding/sugar hydrolysis" evidence="6">
    <location>
        <begin position="216"/>
        <end position="359"/>
    </location>
</feature>
<dbReference type="PANTHER" id="PTHR38340">
    <property type="entry name" value="S-LAYER PROTEIN"/>
    <property type="match status" value="1"/>
</dbReference>
<evidence type="ECO:0000259" key="7">
    <source>
        <dbReference type="SMART" id="SM00736"/>
    </source>
</evidence>
<evidence type="ECO:0000313" key="9">
    <source>
        <dbReference type="Proteomes" id="UP000325645"/>
    </source>
</evidence>
<evidence type="ECO:0000256" key="5">
    <source>
        <dbReference type="ARBA" id="ARBA00022837"/>
    </source>
</evidence>
<dbReference type="SMART" id="SM00736">
    <property type="entry name" value="CADG"/>
    <property type="match status" value="1"/>
</dbReference>
<comment type="subcellular location">
    <subcellularLocation>
        <location evidence="2">Secreted</location>
    </subcellularLocation>
</comment>
<name>A0A5E7WMP3_PSEFL</name>
<feature type="domain" description="Carbohydrate-binding/sugar hydrolysis" evidence="6">
    <location>
        <begin position="9"/>
        <end position="201"/>
    </location>
</feature>
<dbReference type="GO" id="GO:0016788">
    <property type="term" value="F:hydrolase activity, acting on ester bonds"/>
    <property type="evidence" value="ECO:0007669"/>
    <property type="project" value="UniProtKB-ARBA"/>
</dbReference>
<dbReference type="PROSITE" id="PS00330">
    <property type="entry name" value="HEMOLYSIN_CALCIUM"/>
    <property type="match status" value="7"/>
</dbReference>
<evidence type="ECO:0008006" key="10">
    <source>
        <dbReference type="Google" id="ProtNLM"/>
    </source>
</evidence>
<dbReference type="Gene3D" id="2.160.20.10">
    <property type="entry name" value="Single-stranded right-handed beta-helix, Pectin lyase-like"/>
    <property type="match status" value="1"/>
</dbReference>
<dbReference type="InterPro" id="IPR001343">
    <property type="entry name" value="Hemolysn_Ca-bd"/>
</dbReference>
<dbReference type="InterPro" id="IPR011050">
    <property type="entry name" value="Pectin_lyase_fold/virulence"/>
</dbReference>
<dbReference type="PANTHER" id="PTHR38340:SF1">
    <property type="entry name" value="S-LAYER PROTEIN"/>
    <property type="match status" value="1"/>
</dbReference>
<keyword evidence="3" id="KW-0964">Secreted</keyword>
<dbReference type="InterPro" id="IPR024535">
    <property type="entry name" value="RHGA/B-epi-like_pectate_lyase"/>
</dbReference>
<dbReference type="GO" id="GO:0005615">
    <property type="term" value="C:extracellular space"/>
    <property type="evidence" value="ECO:0007669"/>
    <property type="project" value="InterPro"/>
</dbReference>
<dbReference type="InterPro" id="IPR013858">
    <property type="entry name" value="Peptidase_M10B_C"/>
</dbReference>
<dbReference type="GO" id="GO:0005509">
    <property type="term" value="F:calcium ion binding"/>
    <property type="evidence" value="ECO:0007669"/>
    <property type="project" value="InterPro"/>
</dbReference>
<protein>
    <recommendedName>
        <fullName evidence="10">Mannuronan epimerase</fullName>
    </recommendedName>
</protein>
<dbReference type="Proteomes" id="UP000325645">
    <property type="component" value="Unassembled WGS sequence"/>
</dbReference>
<organism evidence="8 9">
    <name type="scientific">Pseudomonas fluorescens</name>
    <dbReference type="NCBI Taxonomy" id="294"/>
    <lineage>
        <taxon>Bacteria</taxon>
        <taxon>Pseudomonadati</taxon>
        <taxon>Pseudomonadota</taxon>
        <taxon>Gammaproteobacteria</taxon>
        <taxon>Pseudomonadales</taxon>
        <taxon>Pseudomonadaceae</taxon>
        <taxon>Pseudomonas</taxon>
    </lineage>
</organism>
<keyword evidence="4" id="KW-0677">Repeat</keyword>
<evidence type="ECO:0000256" key="1">
    <source>
        <dbReference type="ARBA" id="ARBA00001913"/>
    </source>
</evidence>
<evidence type="ECO:0000256" key="3">
    <source>
        <dbReference type="ARBA" id="ARBA00022525"/>
    </source>
</evidence>
<dbReference type="InterPro" id="IPR050557">
    <property type="entry name" value="RTX_toxin/Mannuronan_C5-epim"/>
</dbReference>
<dbReference type="Pfam" id="PF00353">
    <property type="entry name" value="HemolysinCabind"/>
    <property type="match status" value="7"/>
</dbReference>
<dbReference type="Pfam" id="PF05345">
    <property type="entry name" value="He_PIG"/>
    <property type="match status" value="1"/>
</dbReference>
<dbReference type="SUPFAM" id="SSF49313">
    <property type="entry name" value="Cadherin-like"/>
    <property type="match status" value="1"/>
</dbReference>
<dbReference type="GO" id="GO:0016020">
    <property type="term" value="C:membrane"/>
    <property type="evidence" value="ECO:0007669"/>
    <property type="project" value="InterPro"/>
</dbReference>
<evidence type="ECO:0000256" key="4">
    <source>
        <dbReference type="ARBA" id="ARBA00022737"/>
    </source>
</evidence>
<dbReference type="InterPro" id="IPR006633">
    <property type="entry name" value="Carb-bd_sugar_hydrolysis-dom"/>
</dbReference>
<evidence type="ECO:0000259" key="6">
    <source>
        <dbReference type="SMART" id="SM00722"/>
    </source>
</evidence>
<dbReference type="InterPro" id="IPR006626">
    <property type="entry name" value="PbH1"/>
</dbReference>
<proteinExistence type="predicted"/>
<gene>
    <name evidence="8" type="ORF">PS943_04409</name>
</gene>
<comment type="cofactor">
    <cofactor evidence="1">
        <name>Ca(2+)</name>
        <dbReference type="ChEBI" id="CHEBI:29108"/>
    </cofactor>
</comment>
<dbReference type="InterPro" id="IPR036514">
    <property type="entry name" value="SGNH_hydro_sf"/>
</dbReference>
<dbReference type="SMART" id="SM00710">
    <property type="entry name" value="PbH1"/>
    <property type="match status" value="10"/>
</dbReference>
<dbReference type="RefSeq" id="WP_150658096.1">
    <property type="nucleotide sequence ID" value="NZ_CABVJH010000008.1"/>
</dbReference>
<accession>A0A5E7WMP3</accession>
<dbReference type="Gene3D" id="3.40.50.1110">
    <property type="entry name" value="SGNH hydrolase"/>
    <property type="match status" value="1"/>
</dbReference>
<feature type="domain" description="Dystroglycan-type cadherin-like" evidence="7">
    <location>
        <begin position="694"/>
        <end position="793"/>
    </location>
</feature>
<dbReference type="Pfam" id="PF08548">
    <property type="entry name" value="Peptidase_M10_C"/>
    <property type="match status" value="3"/>
</dbReference>
<sequence>MIFNVQNFGAKGDGITDDTAAIQSAIDAAAAAGGGQVYMPTGTYIVSGGEEPSDGCLMLKSNVYLYGDGMGKSTVKVADGSDTKITGVIRSAYGEETHDFGVSNLTIDGNRDNTTGKIDGWFNGYIPGEAGYDSNVTLDSVEIKDCSGYGFDPHEQTVNMVIKNSVSHGNGLDGFVADFLSDSTFENNVAYDNDRHGFNVVTSTHDFTMTNNVAYDNGGNGIVVQRGSEDIPSPSNITITGGEVYGNGAEGVLIKLSSDVTVSGVEIHDNASAGIRIYGSNHVEIIDNTLNNNSLGNPVPEIIIQSYDDTAGVSGKYFNGSDNTIQGNIISGSNLSTYGVAERNEDGTDRNAIIGNTISHTSKGATLVYGDGSYVSATVPMTTVQGTAGNDTLLGSAASEIFYGGAGNDTINGGAGGDILVGGAGIDKLTGGTGADTFRFVAQSDSYRNATASFDDTITDFDVTQDKIDLAGLGFTGLGNGRGGTLQVSYSASNDRTYIKDYDADASGNRFELILSGNLASTLTANNFIFNRVVTGTSGSDSLLGSDSADTLLGLAGNDSLNGGAGDDRLDGGAGMDTLTGGAGADTFVFSNRLDSYRNYNTGGANLGDLITDFDVTADKIDLSAMGFTGLGDGKNNTVYMVLNSAGTKTYIKSLTADANGNRFEVALDGNYLGKLTSANFVFATSSTVNHAPVVATALLDQNATENTSFSYAVSATSFTDPDNDSLSYTATLADGSALPAWLSFNATNLTFTGTPTSTASGNYNVLVKATDPAGASVSDSFALVVADAPANTITGTNNAETLNGTAGADLILGLGGNDTIKAGTGADIVDGGAGRDSLYGGDGADVFRYTNVLDSYRDYDTGGVTATDTIYDFTVGVDKIDVSSLGFIGLGDGSNGTLYMTLNAAGDKTYIKSSEADADGNRFEIALNGNYLNTLTASDFVFGERAQQDILYVPTLGQSNARLLRMTEDDNQSGTSMLVNDLDRYTPYDVRSQFTDADGNGIDIAVGGSTVTGLSTLSAEELKLCWWLTDTNQPGAALLRAVTLLRDQLTELRSINNVTMGIIWGQGEEAAQEIARATDKPTAAAAYKAATLKVFDYLHAQLGNFSVYMMETGHYEQDAARTRGYSEDKIASIVEGVGYVRAAQEAIAAERADVQLAVDYTDLPLRHEVDPLAYPDDVWHLHEESAEIVGQRLADYIANDLGFQGNPNDNNSVQAIFDNAQNMISGTSQADTLVGSSGNDKLDGGLGADTMTGGDGNDIYVVDNTLDRVVETNTSTSQIDTVLASVSWTLGANLENLVLTGVSAINGTGNERHNFITGNAANNVLNGAAGDDSMSGGDGNDTYYVDNADDAVIEINSNSVSGGIDSVHSSLAAYTLGNNVERLYIDSTGAANGTGNALDNTLFAGAGNNVLDGRDGIDTVSFERALSGVTVNLSTSAQQNTVGSGLDTLKFLENVTGSAYADSLSGNSAANVLNGGAGNDTLVGGSGDDRLIGGAGTDNLTGGTGADTYAFGALSDMGVGALRDVISGFKTTEGDHLDLTGLDANPLTPTVDAFTFIGSNAFDPTNATGQLRFADGILYGSVNADATPEFEFELVGVQELHASDFTA</sequence>
<dbReference type="Pfam" id="PF12708">
    <property type="entry name" value="Pect-lyase_RHGA_epim"/>
    <property type="match status" value="1"/>
</dbReference>
<dbReference type="InterPro" id="IPR011049">
    <property type="entry name" value="Serralysin-like_metalloprot_C"/>
</dbReference>
<dbReference type="SUPFAM" id="SSF52266">
    <property type="entry name" value="SGNH hydrolase"/>
    <property type="match status" value="1"/>
</dbReference>
<dbReference type="SUPFAM" id="SSF51120">
    <property type="entry name" value="beta-Roll"/>
    <property type="match status" value="6"/>
</dbReference>
<evidence type="ECO:0000256" key="2">
    <source>
        <dbReference type="ARBA" id="ARBA00004613"/>
    </source>
</evidence>
<dbReference type="Gene3D" id="2.60.40.10">
    <property type="entry name" value="Immunoglobulins"/>
    <property type="match status" value="1"/>
</dbReference>
<dbReference type="EMBL" id="CABVJH010000008">
    <property type="protein sequence ID" value="VVQ35565.1"/>
    <property type="molecule type" value="Genomic_DNA"/>
</dbReference>
<keyword evidence="5" id="KW-0106">Calcium</keyword>
<dbReference type="SUPFAM" id="SSF51126">
    <property type="entry name" value="Pectin lyase-like"/>
    <property type="match status" value="1"/>
</dbReference>
<dbReference type="InterPro" id="IPR012334">
    <property type="entry name" value="Pectin_lyas_fold"/>
</dbReference>
<dbReference type="InterPro" id="IPR015919">
    <property type="entry name" value="Cadherin-like_sf"/>
</dbReference>
<dbReference type="InterPro" id="IPR013783">
    <property type="entry name" value="Ig-like_fold"/>
</dbReference>
<dbReference type="InterPro" id="IPR018511">
    <property type="entry name" value="Hemolysin-typ_Ca-bd_CS"/>
</dbReference>
<dbReference type="PRINTS" id="PR00313">
    <property type="entry name" value="CABNDNGRPT"/>
</dbReference>
<reference evidence="8 9" key="1">
    <citation type="submission" date="2019-09" db="EMBL/GenBank/DDBJ databases">
        <authorList>
            <person name="Chandra G."/>
            <person name="Truman W A."/>
        </authorList>
    </citation>
    <scope>NUCLEOTIDE SEQUENCE [LARGE SCALE GENOMIC DNA]</scope>
    <source>
        <strain evidence="8">PS943</strain>
    </source>
</reference>